<dbReference type="Proteomes" id="UP000518266">
    <property type="component" value="Unassembled WGS sequence"/>
</dbReference>
<dbReference type="AlphaFoldDB" id="A0A7J5YAT6"/>
<comment type="caution">
    <text evidence="2">The sequence shown here is derived from an EMBL/GenBank/DDBJ whole genome shotgun (WGS) entry which is preliminary data.</text>
</comment>
<feature type="region of interest" description="Disordered" evidence="1">
    <location>
        <begin position="118"/>
        <end position="138"/>
    </location>
</feature>
<evidence type="ECO:0000256" key="1">
    <source>
        <dbReference type="SAM" id="MobiDB-lite"/>
    </source>
</evidence>
<reference evidence="2 3" key="1">
    <citation type="submission" date="2020-03" db="EMBL/GenBank/DDBJ databases">
        <title>Dissostichus mawsoni Genome sequencing and assembly.</title>
        <authorList>
            <person name="Park H."/>
        </authorList>
    </citation>
    <scope>NUCLEOTIDE SEQUENCE [LARGE SCALE GENOMIC DNA]</scope>
    <source>
        <strain evidence="2">DM0001</strain>
        <tissue evidence="2">Muscle</tissue>
    </source>
</reference>
<accession>A0A7J5YAT6</accession>
<feature type="compositionally biased region" description="Low complexity" evidence="1">
    <location>
        <begin position="125"/>
        <end position="134"/>
    </location>
</feature>
<dbReference type="EMBL" id="JAAKFY010000014">
    <property type="protein sequence ID" value="KAF3845667.1"/>
    <property type="molecule type" value="Genomic_DNA"/>
</dbReference>
<organism evidence="2 3">
    <name type="scientific">Dissostichus mawsoni</name>
    <name type="common">Antarctic cod</name>
    <dbReference type="NCBI Taxonomy" id="36200"/>
    <lineage>
        <taxon>Eukaryota</taxon>
        <taxon>Metazoa</taxon>
        <taxon>Chordata</taxon>
        <taxon>Craniata</taxon>
        <taxon>Vertebrata</taxon>
        <taxon>Euteleostomi</taxon>
        <taxon>Actinopterygii</taxon>
        <taxon>Neopterygii</taxon>
        <taxon>Teleostei</taxon>
        <taxon>Neoteleostei</taxon>
        <taxon>Acanthomorphata</taxon>
        <taxon>Eupercaria</taxon>
        <taxon>Perciformes</taxon>
        <taxon>Notothenioidei</taxon>
        <taxon>Nototheniidae</taxon>
        <taxon>Dissostichus</taxon>
    </lineage>
</organism>
<dbReference type="OrthoDB" id="2686689at2759"/>
<sequence length="288" mass="32092">MFDSLWSMSTGNESYGVCSGTKSDGVCAQLYEALQLPLMDDASCLLDMDGLYCAIVQQNHNFSVVHLNPCNSTGMPLDYGRSVALFHSSFPELMLVVTVRVNEVLHCVPGVAHSSNIAEKREQASSSEVKSSGSAPNLKRRLSVPEGVALKKCSVPLKRLKQESDCGKRSMQSKAELLLDHLFQRLETRLNMWLNRVPLDMDYLEFVYSQELVFLNAISSQVQIPQEVLDAMSQLHEMVCTQNQTITPTIVAHEQGSLGRPRTLIDEEYTTNLINLGLPFTRISCYVL</sequence>
<protein>
    <submittedName>
        <fullName evidence="2">Uncharacterized protein</fullName>
    </submittedName>
</protein>
<proteinExistence type="predicted"/>
<name>A0A7J5YAT6_DISMA</name>
<keyword evidence="3" id="KW-1185">Reference proteome</keyword>
<evidence type="ECO:0000313" key="2">
    <source>
        <dbReference type="EMBL" id="KAF3845667.1"/>
    </source>
</evidence>
<gene>
    <name evidence="2" type="ORF">F7725_002745</name>
</gene>
<evidence type="ECO:0000313" key="3">
    <source>
        <dbReference type="Proteomes" id="UP000518266"/>
    </source>
</evidence>